<proteinExistence type="predicted"/>
<gene>
    <name evidence="1" type="ORF">GCM10009839_14080</name>
</gene>
<keyword evidence="2" id="KW-1185">Reference proteome</keyword>
<organism evidence="1 2">
    <name type="scientific">Catenulispora yoronensis</name>
    <dbReference type="NCBI Taxonomy" id="450799"/>
    <lineage>
        <taxon>Bacteria</taxon>
        <taxon>Bacillati</taxon>
        <taxon>Actinomycetota</taxon>
        <taxon>Actinomycetes</taxon>
        <taxon>Catenulisporales</taxon>
        <taxon>Catenulisporaceae</taxon>
        <taxon>Catenulispora</taxon>
    </lineage>
</organism>
<dbReference type="RefSeq" id="WP_344664683.1">
    <property type="nucleotide sequence ID" value="NZ_BAAAQN010000006.1"/>
</dbReference>
<evidence type="ECO:0000313" key="1">
    <source>
        <dbReference type="EMBL" id="GAA2018975.1"/>
    </source>
</evidence>
<dbReference type="EMBL" id="BAAAQN010000006">
    <property type="protein sequence ID" value="GAA2018975.1"/>
    <property type="molecule type" value="Genomic_DNA"/>
</dbReference>
<sequence>MSNPVYAPNAVTLFNSAVNGFENFAVGSVSSGPVDLSASTDVLLAVTVLPGALAGTAPSLTVQIDGVDPAGNPIPAMLKTTVIAAAGTYTVCGGLHSSALVLPAMGRVTVTLGGAGAAATGIQITLTGR</sequence>
<comment type="caution">
    <text evidence="1">The sequence shown here is derived from an EMBL/GenBank/DDBJ whole genome shotgun (WGS) entry which is preliminary data.</text>
</comment>
<dbReference type="Proteomes" id="UP001500751">
    <property type="component" value="Unassembled WGS sequence"/>
</dbReference>
<reference evidence="2" key="1">
    <citation type="journal article" date="2019" name="Int. J. Syst. Evol. Microbiol.">
        <title>The Global Catalogue of Microorganisms (GCM) 10K type strain sequencing project: providing services to taxonomists for standard genome sequencing and annotation.</title>
        <authorList>
            <consortium name="The Broad Institute Genomics Platform"/>
            <consortium name="The Broad Institute Genome Sequencing Center for Infectious Disease"/>
            <person name="Wu L."/>
            <person name="Ma J."/>
        </authorList>
    </citation>
    <scope>NUCLEOTIDE SEQUENCE [LARGE SCALE GENOMIC DNA]</scope>
    <source>
        <strain evidence="2">JCM 16014</strain>
    </source>
</reference>
<evidence type="ECO:0000313" key="2">
    <source>
        <dbReference type="Proteomes" id="UP001500751"/>
    </source>
</evidence>
<protein>
    <submittedName>
        <fullName evidence="1">Uncharacterized protein</fullName>
    </submittedName>
</protein>
<name>A0ABP5F9I2_9ACTN</name>
<accession>A0ABP5F9I2</accession>